<dbReference type="KEGG" id="run:DR864_06965"/>
<proteinExistence type="predicted"/>
<dbReference type="RefSeq" id="WP_114066274.1">
    <property type="nucleotide sequence ID" value="NZ_CP030850.1"/>
</dbReference>
<dbReference type="Gene3D" id="3.90.1150.200">
    <property type="match status" value="1"/>
</dbReference>
<dbReference type="AlphaFoldDB" id="A0A344TFR8"/>
<dbReference type="SUPFAM" id="SSF159888">
    <property type="entry name" value="YdhG-like"/>
    <property type="match status" value="1"/>
</dbReference>
<gene>
    <name evidence="2" type="ORF">DR864_06965</name>
</gene>
<keyword evidence="3" id="KW-1185">Reference proteome</keyword>
<dbReference type="InterPro" id="IPR014922">
    <property type="entry name" value="YdhG-like"/>
</dbReference>
<name>A0A344TFR8_9BACT</name>
<dbReference type="Proteomes" id="UP000251993">
    <property type="component" value="Chromosome"/>
</dbReference>
<dbReference type="EMBL" id="CP030850">
    <property type="protein sequence ID" value="AXE17489.1"/>
    <property type="molecule type" value="Genomic_DNA"/>
</dbReference>
<evidence type="ECO:0000259" key="1">
    <source>
        <dbReference type="Pfam" id="PF08818"/>
    </source>
</evidence>
<evidence type="ECO:0000313" key="3">
    <source>
        <dbReference type="Proteomes" id="UP000251993"/>
    </source>
</evidence>
<feature type="domain" description="YdhG-like" evidence="1">
    <location>
        <begin position="21"/>
        <end position="111"/>
    </location>
</feature>
<reference evidence="2 3" key="1">
    <citation type="submission" date="2018-07" db="EMBL/GenBank/DDBJ databases">
        <title>Genome sequencing of Runella.</title>
        <authorList>
            <person name="Baek M.-G."/>
            <person name="Yi H."/>
        </authorList>
    </citation>
    <scope>NUCLEOTIDE SEQUENCE [LARGE SCALE GENOMIC DNA]</scope>
    <source>
        <strain evidence="2 3">HYN0085</strain>
    </source>
</reference>
<dbReference type="Pfam" id="PF08818">
    <property type="entry name" value="DUF1801"/>
    <property type="match status" value="1"/>
</dbReference>
<dbReference type="OrthoDB" id="115213at2"/>
<evidence type="ECO:0000313" key="2">
    <source>
        <dbReference type="EMBL" id="AXE17489.1"/>
    </source>
</evidence>
<accession>A0A344TFR8</accession>
<sequence length="118" mass="13546">MPSKKPANIDEYIADFPAETQALLEQMRATIKNAVPDAHETISYGMPAFKLNSVSIWFAAYKKHIGLYPMYGMDKFKDEMEQYRGKGTKDTLQFTYDKPLPLELIAKIVKYKMEKGQS</sequence>
<organism evidence="2 3">
    <name type="scientific">Runella rosea</name>
    <dbReference type="NCBI Taxonomy" id="2259595"/>
    <lineage>
        <taxon>Bacteria</taxon>
        <taxon>Pseudomonadati</taxon>
        <taxon>Bacteroidota</taxon>
        <taxon>Cytophagia</taxon>
        <taxon>Cytophagales</taxon>
        <taxon>Spirosomataceae</taxon>
        <taxon>Runella</taxon>
    </lineage>
</organism>
<protein>
    <recommendedName>
        <fullName evidence="1">YdhG-like domain-containing protein</fullName>
    </recommendedName>
</protein>